<proteinExistence type="predicted"/>
<accession>A0A366HA14</accession>
<dbReference type="AlphaFoldDB" id="A0A366HA14"/>
<name>A0A366HA14_9BURK</name>
<evidence type="ECO:0000313" key="2">
    <source>
        <dbReference type="Proteomes" id="UP000253628"/>
    </source>
</evidence>
<keyword evidence="2" id="KW-1185">Reference proteome</keyword>
<dbReference type="Proteomes" id="UP000253628">
    <property type="component" value="Unassembled WGS sequence"/>
</dbReference>
<sequence length="90" mass="10038">MSHKAYPHNTGPPVKIALIIAYRKLNVTNYFNSMGCPLACLRHRRTKLLASKNWAYCGLLAGAATPWAKHNVNTVPEASAAPLDWTRRLH</sequence>
<dbReference type="EMBL" id="QNRQ01000008">
    <property type="protein sequence ID" value="RBP37966.1"/>
    <property type="molecule type" value="Genomic_DNA"/>
</dbReference>
<comment type="caution">
    <text evidence="1">The sequence shown here is derived from an EMBL/GenBank/DDBJ whole genome shotgun (WGS) entry which is preliminary data.</text>
</comment>
<reference evidence="1 2" key="1">
    <citation type="submission" date="2018-06" db="EMBL/GenBank/DDBJ databases">
        <title>Genomic Encyclopedia of Type Strains, Phase IV (KMG-IV): sequencing the most valuable type-strain genomes for metagenomic binning, comparative biology and taxonomic classification.</title>
        <authorList>
            <person name="Goeker M."/>
        </authorList>
    </citation>
    <scope>NUCLEOTIDE SEQUENCE [LARGE SCALE GENOMIC DNA]</scope>
    <source>
        <strain evidence="1 2">DSM 25520</strain>
    </source>
</reference>
<evidence type="ECO:0000313" key="1">
    <source>
        <dbReference type="EMBL" id="RBP37966.1"/>
    </source>
</evidence>
<protein>
    <submittedName>
        <fullName evidence="1">Uncharacterized protein</fullName>
    </submittedName>
</protein>
<gene>
    <name evidence="1" type="ORF">DFR37_108149</name>
</gene>
<organism evidence="1 2">
    <name type="scientific">Eoetvoesiella caeni</name>
    <dbReference type="NCBI Taxonomy" id="645616"/>
    <lineage>
        <taxon>Bacteria</taxon>
        <taxon>Pseudomonadati</taxon>
        <taxon>Pseudomonadota</taxon>
        <taxon>Betaproteobacteria</taxon>
        <taxon>Burkholderiales</taxon>
        <taxon>Alcaligenaceae</taxon>
        <taxon>Eoetvoesiella</taxon>
    </lineage>
</organism>